<evidence type="ECO:0000256" key="1">
    <source>
        <dbReference type="SAM" id="MobiDB-lite"/>
    </source>
</evidence>
<keyword evidence="3" id="KW-1185">Reference proteome</keyword>
<feature type="compositionally biased region" description="Polar residues" evidence="1">
    <location>
        <begin position="281"/>
        <end position="290"/>
    </location>
</feature>
<protein>
    <submittedName>
        <fullName evidence="2">Uncharacterized protein</fullName>
    </submittedName>
</protein>
<feature type="compositionally biased region" description="Basic and acidic residues" evidence="1">
    <location>
        <begin position="233"/>
        <end position="243"/>
    </location>
</feature>
<organism evidence="2 3">
    <name type="scientific">Cryptotermes secundus</name>
    <dbReference type="NCBI Taxonomy" id="105785"/>
    <lineage>
        <taxon>Eukaryota</taxon>
        <taxon>Metazoa</taxon>
        <taxon>Ecdysozoa</taxon>
        <taxon>Arthropoda</taxon>
        <taxon>Hexapoda</taxon>
        <taxon>Insecta</taxon>
        <taxon>Pterygota</taxon>
        <taxon>Neoptera</taxon>
        <taxon>Polyneoptera</taxon>
        <taxon>Dictyoptera</taxon>
        <taxon>Blattodea</taxon>
        <taxon>Blattoidea</taxon>
        <taxon>Termitoidae</taxon>
        <taxon>Kalotermitidae</taxon>
        <taxon>Cryptotermitinae</taxon>
        <taxon>Cryptotermes</taxon>
    </lineage>
</organism>
<dbReference type="Proteomes" id="UP000235965">
    <property type="component" value="Unassembled WGS sequence"/>
</dbReference>
<gene>
    <name evidence="2" type="ORF">B7P43_G00578</name>
</gene>
<feature type="region of interest" description="Disordered" evidence="1">
    <location>
        <begin position="223"/>
        <end position="246"/>
    </location>
</feature>
<dbReference type="InParanoid" id="A0A2J7R5B3"/>
<dbReference type="OrthoDB" id="26491at2759"/>
<name>A0A2J7R5B3_9NEOP</name>
<reference evidence="2 3" key="1">
    <citation type="submission" date="2017-12" db="EMBL/GenBank/DDBJ databases">
        <title>Hemimetabolous genomes reveal molecular basis of termite eusociality.</title>
        <authorList>
            <person name="Harrison M.C."/>
            <person name="Jongepier E."/>
            <person name="Robertson H.M."/>
            <person name="Arning N."/>
            <person name="Bitard-Feildel T."/>
            <person name="Chao H."/>
            <person name="Childers C.P."/>
            <person name="Dinh H."/>
            <person name="Doddapaneni H."/>
            <person name="Dugan S."/>
            <person name="Gowin J."/>
            <person name="Greiner C."/>
            <person name="Han Y."/>
            <person name="Hu H."/>
            <person name="Hughes D.S.T."/>
            <person name="Huylmans A.-K."/>
            <person name="Kemena C."/>
            <person name="Kremer L.P.M."/>
            <person name="Lee S.L."/>
            <person name="Lopez-Ezquerra A."/>
            <person name="Mallet L."/>
            <person name="Monroy-Kuhn J.M."/>
            <person name="Moser A."/>
            <person name="Murali S.C."/>
            <person name="Muzny D.M."/>
            <person name="Otani S."/>
            <person name="Piulachs M.-D."/>
            <person name="Poelchau M."/>
            <person name="Qu J."/>
            <person name="Schaub F."/>
            <person name="Wada-Katsumata A."/>
            <person name="Worley K.C."/>
            <person name="Xie Q."/>
            <person name="Ylla G."/>
            <person name="Poulsen M."/>
            <person name="Gibbs R.A."/>
            <person name="Schal C."/>
            <person name="Richards S."/>
            <person name="Belles X."/>
            <person name="Korb J."/>
            <person name="Bornberg-Bauer E."/>
        </authorList>
    </citation>
    <scope>NUCLEOTIDE SEQUENCE [LARGE SCALE GENOMIC DNA]</scope>
    <source>
        <tissue evidence="2">Whole body</tissue>
    </source>
</reference>
<sequence>MYPDSPQKDLIGSSPSPSATGGREWKFSALSKFGRLKWTQIDDKIIVQSRFFSKQKNYGTKHVTEAADEGDQQTLKPNVQLQDVSNMLNTDNGTSVLDVESYHKTDSASKDCVVKSDTRQFPDDDKTMNAMSWLATLDADGRKLPTDSLTKECLLDCNTSQSSMQKLFVTKSNTGSRNRIKTSAAGTTSLSKAFSWSDNKFGFQKPKNISSLNRSDALIKDFKNPFRKTNSSPKDESMQKTTDRISVNEACVSTLPSLSVEEKEEMVDDPSPADSGLELGTSASPDQQPASFAISDHSVSVDEGFHSPKSSRISQSQSVGLKSKPKACCRPDLSRNGSKQQSLLSMFGFQKKSKLQHM</sequence>
<evidence type="ECO:0000313" key="2">
    <source>
        <dbReference type="EMBL" id="PNF36019.1"/>
    </source>
</evidence>
<proteinExistence type="predicted"/>
<feature type="compositionally biased region" description="Low complexity" evidence="1">
    <location>
        <begin position="307"/>
        <end position="318"/>
    </location>
</feature>
<accession>A0A2J7R5B3</accession>
<dbReference type="EMBL" id="NEVH01007392">
    <property type="protein sequence ID" value="PNF36019.1"/>
    <property type="molecule type" value="Genomic_DNA"/>
</dbReference>
<evidence type="ECO:0000313" key="3">
    <source>
        <dbReference type="Proteomes" id="UP000235965"/>
    </source>
</evidence>
<feature type="region of interest" description="Disordered" evidence="1">
    <location>
        <begin position="1"/>
        <end position="23"/>
    </location>
</feature>
<comment type="caution">
    <text evidence="2">The sequence shown here is derived from an EMBL/GenBank/DDBJ whole genome shotgun (WGS) entry which is preliminary data.</text>
</comment>
<dbReference type="AlphaFoldDB" id="A0A2J7R5B3"/>
<feature type="region of interest" description="Disordered" evidence="1">
    <location>
        <begin position="258"/>
        <end position="340"/>
    </location>
</feature>